<keyword evidence="4 5" id="KW-0408">Iron</keyword>
<evidence type="ECO:0000313" key="9">
    <source>
        <dbReference type="Proteomes" id="UP000650833"/>
    </source>
</evidence>
<gene>
    <name evidence="8" type="ORF">INT46_002403</name>
</gene>
<evidence type="ECO:0000256" key="3">
    <source>
        <dbReference type="ARBA" id="ARBA00022723"/>
    </source>
</evidence>
<dbReference type="PANTHER" id="PTHR11431:SF75">
    <property type="entry name" value="FERRITIN"/>
    <property type="match status" value="1"/>
</dbReference>
<comment type="catalytic activity">
    <reaction evidence="6">
        <text>4 Fe(2+) + O2 + 4 H(+) = 4 Fe(3+) + 2 H2O</text>
        <dbReference type="Rhea" id="RHEA:11148"/>
        <dbReference type="ChEBI" id="CHEBI:15377"/>
        <dbReference type="ChEBI" id="CHEBI:15378"/>
        <dbReference type="ChEBI" id="CHEBI:15379"/>
        <dbReference type="ChEBI" id="CHEBI:29033"/>
        <dbReference type="ChEBI" id="CHEBI:29034"/>
        <dbReference type="EC" id="1.16.3.1"/>
    </reaction>
</comment>
<dbReference type="AlphaFoldDB" id="A0A8H7QE59"/>
<feature type="binding site" evidence="5">
    <location>
        <position position="117"/>
    </location>
    <ligand>
        <name>Fe cation</name>
        <dbReference type="ChEBI" id="CHEBI:24875"/>
        <label>1</label>
    </ligand>
</feature>
<dbReference type="InterPro" id="IPR009078">
    <property type="entry name" value="Ferritin-like_SF"/>
</dbReference>
<dbReference type="EMBL" id="JAEPRC010001095">
    <property type="protein sequence ID" value="KAG2190003.1"/>
    <property type="molecule type" value="Genomic_DNA"/>
</dbReference>
<organism evidence="8 9">
    <name type="scientific">Mucor plumbeus</name>
    <dbReference type="NCBI Taxonomy" id="97098"/>
    <lineage>
        <taxon>Eukaryota</taxon>
        <taxon>Fungi</taxon>
        <taxon>Fungi incertae sedis</taxon>
        <taxon>Mucoromycota</taxon>
        <taxon>Mucoromycotina</taxon>
        <taxon>Mucoromycetes</taxon>
        <taxon>Mucorales</taxon>
        <taxon>Mucorineae</taxon>
        <taxon>Mucoraceae</taxon>
        <taxon>Mucor</taxon>
    </lineage>
</organism>
<dbReference type="GO" id="GO:0006826">
    <property type="term" value="P:iron ion transport"/>
    <property type="evidence" value="ECO:0007669"/>
    <property type="project" value="InterPro"/>
</dbReference>
<name>A0A8H7QE59_9FUNG</name>
<dbReference type="Proteomes" id="UP000650833">
    <property type="component" value="Unassembled WGS sequence"/>
</dbReference>
<evidence type="ECO:0000259" key="7">
    <source>
        <dbReference type="PROSITE" id="PS50905"/>
    </source>
</evidence>
<sequence>MVVQSFAKQNYIQLVEDAVNQQIQMYQMAQQTYLAASAYFDNAEVALPASIISIISMDKEGFVKYFHERAEHEGKMAQHLIDYQNTRGGICIISSVPQPLIDWKSATNAIETCLSLEKDVNKSLLSLTTLAINNTDAHLRHILKSGHLKYKVETISNVAKGYTQIQRVGGEGLGLYMLDQDLYKHEKFVV</sequence>
<dbReference type="GO" id="GO:0006879">
    <property type="term" value="P:intracellular iron ion homeostasis"/>
    <property type="evidence" value="ECO:0007669"/>
    <property type="project" value="UniProtKB-KW"/>
</dbReference>
<evidence type="ECO:0000256" key="4">
    <source>
        <dbReference type="ARBA" id="ARBA00023004"/>
    </source>
</evidence>
<evidence type="ECO:0000256" key="2">
    <source>
        <dbReference type="ARBA" id="ARBA00022434"/>
    </source>
</evidence>
<keyword evidence="2 6" id="KW-0409">Iron storage</keyword>
<evidence type="ECO:0000256" key="5">
    <source>
        <dbReference type="PIRSR" id="PIRSR601519-1"/>
    </source>
</evidence>
<dbReference type="InterPro" id="IPR012347">
    <property type="entry name" value="Ferritin-like"/>
</dbReference>
<dbReference type="GO" id="GO:0005737">
    <property type="term" value="C:cytoplasm"/>
    <property type="evidence" value="ECO:0007669"/>
    <property type="project" value="TreeGrafter"/>
</dbReference>
<protein>
    <recommendedName>
        <fullName evidence="6">Ferritin</fullName>
        <ecNumber evidence="6">1.16.3.1</ecNumber>
    </recommendedName>
</protein>
<dbReference type="PROSITE" id="PS50905">
    <property type="entry name" value="FERRITIN_LIKE"/>
    <property type="match status" value="1"/>
</dbReference>
<dbReference type="GO" id="GO:0008198">
    <property type="term" value="F:ferrous iron binding"/>
    <property type="evidence" value="ECO:0007669"/>
    <property type="project" value="TreeGrafter"/>
</dbReference>
<feature type="binding site" evidence="5">
    <location>
        <position position="73"/>
    </location>
    <ligand>
        <name>Fe cation</name>
        <dbReference type="ChEBI" id="CHEBI:24875"/>
        <label>1</label>
    </ligand>
</feature>
<dbReference type="CDD" id="cd01056">
    <property type="entry name" value="Euk_Ferritin"/>
    <property type="match status" value="1"/>
</dbReference>
<dbReference type="GO" id="GO:0004322">
    <property type="term" value="F:ferroxidase activity"/>
    <property type="evidence" value="ECO:0007669"/>
    <property type="project" value="UniProtKB-EC"/>
</dbReference>
<dbReference type="InterPro" id="IPR001519">
    <property type="entry name" value="Ferritin"/>
</dbReference>
<dbReference type="GO" id="GO:0008199">
    <property type="term" value="F:ferric iron binding"/>
    <property type="evidence" value="ECO:0007669"/>
    <property type="project" value="InterPro"/>
</dbReference>
<evidence type="ECO:0000256" key="1">
    <source>
        <dbReference type="ARBA" id="ARBA00007513"/>
    </source>
</evidence>
<evidence type="ECO:0000256" key="6">
    <source>
        <dbReference type="RuleBase" id="RU361145"/>
    </source>
</evidence>
<dbReference type="Gene3D" id="1.20.1260.10">
    <property type="match status" value="1"/>
</dbReference>
<dbReference type="EC" id="1.16.3.1" evidence="6"/>
<accession>A0A8H7QE59</accession>
<keyword evidence="3 5" id="KW-0479">Metal-binding</keyword>
<feature type="domain" description="Ferritin-like diiron" evidence="7">
    <location>
        <begin position="9"/>
        <end position="169"/>
    </location>
</feature>
<dbReference type="OrthoDB" id="186462at2759"/>
<comment type="function">
    <text evidence="6">Stores iron in a soluble, non-toxic, readily available form. Important for iron homeostasis. Iron is taken up in the ferrous form and deposited as ferric hydroxides after oxidation.</text>
</comment>
<dbReference type="InterPro" id="IPR008331">
    <property type="entry name" value="Ferritin_DPS_dom"/>
</dbReference>
<dbReference type="PANTHER" id="PTHR11431">
    <property type="entry name" value="FERRITIN"/>
    <property type="match status" value="1"/>
</dbReference>
<comment type="similarity">
    <text evidence="1 6">Belongs to the ferritin family.</text>
</comment>
<reference evidence="8" key="1">
    <citation type="submission" date="2020-12" db="EMBL/GenBank/DDBJ databases">
        <title>Metabolic potential, ecology and presence of endohyphal bacteria is reflected in genomic diversity of Mucoromycotina.</title>
        <authorList>
            <person name="Muszewska A."/>
            <person name="Okrasinska A."/>
            <person name="Steczkiewicz K."/>
            <person name="Drgas O."/>
            <person name="Orlowska M."/>
            <person name="Perlinska-Lenart U."/>
            <person name="Aleksandrzak-Piekarczyk T."/>
            <person name="Szatraj K."/>
            <person name="Zielenkiewicz U."/>
            <person name="Pilsyk S."/>
            <person name="Malc E."/>
            <person name="Mieczkowski P."/>
            <person name="Kruszewska J.S."/>
            <person name="Biernat P."/>
            <person name="Pawlowska J."/>
        </authorList>
    </citation>
    <scope>NUCLEOTIDE SEQUENCE</scope>
    <source>
        <strain evidence="8">CBS 226.32</strain>
    </source>
</reference>
<comment type="caution">
    <text evidence="8">The sequence shown here is derived from an EMBL/GenBank/DDBJ whole genome shotgun (WGS) entry which is preliminary data.</text>
</comment>
<keyword evidence="9" id="KW-1185">Reference proteome</keyword>
<keyword evidence="6" id="KW-0560">Oxidoreductase</keyword>
<proteinExistence type="inferred from homology"/>
<evidence type="ECO:0000313" key="8">
    <source>
        <dbReference type="EMBL" id="KAG2190003.1"/>
    </source>
</evidence>
<dbReference type="Pfam" id="PF00210">
    <property type="entry name" value="Ferritin"/>
    <property type="match status" value="1"/>
</dbReference>
<dbReference type="InterPro" id="IPR009040">
    <property type="entry name" value="Ferritin-like_diiron"/>
</dbReference>
<dbReference type="SUPFAM" id="SSF47240">
    <property type="entry name" value="Ferritin-like"/>
    <property type="match status" value="1"/>
</dbReference>